<keyword evidence="7" id="KW-1133">Transmembrane helix</keyword>
<evidence type="ECO:0000256" key="5">
    <source>
        <dbReference type="ARBA" id="ARBA00022692"/>
    </source>
</evidence>
<keyword evidence="11" id="KW-1185">Reference proteome</keyword>
<dbReference type="OrthoDB" id="544346at2759"/>
<evidence type="ECO:0000256" key="1">
    <source>
        <dbReference type="ARBA" id="ARBA00004251"/>
    </source>
</evidence>
<sequence>MYILEELKVFILRANGLHDVIGKPQAKSEFSNSQVIDLSDNSLRGKLPSEYFNIWNAMKVANTNSVSPYMNGNTNFQYRKCPWSDYEATLANRGRSLSPYMNGNRNFQNRKFPLSNYDNFEVTLANKGRDLIYENLPDSMSFIDLSSNKFQGEIPEAIGDLKLIRVLNLSNNNLTGHIPSSLGEIKNLESLDLSRNKLSGKVPEQLANINFLEVLKVSYNNLEGPIPRGAQFNTFNNDSYEENSRLCGYPLSKNCGNPEVLQPPPPLASEEDEGIETSLKFGWKIVLTGYGVGLIIGLSHGYNFTARKHEWFIKVVRKWQRFV</sequence>
<keyword evidence="5" id="KW-0812">Transmembrane</keyword>
<evidence type="ECO:0000313" key="12">
    <source>
        <dbReference type="RefSeq" id="XP_021296797.1"/>
    </source>
</evidence>
<evidence type="ECO:0000256" key="10">
    <source>
        <dbReference type="ARBA" id="ARBA00023180"/>
    </source>
</evidence>
<evidence type="ECO:0000256" key="4">
    <source>
        <dbReference type="ARBA" id="ARBA00022614"/>
    </source>
</evidence>
<accession>A0A6J1BBE0</accession>
<organism evidence="11 12">
    <name type="scientific">Herrania umbratica</name>
    <dbReference type="NCBI Taxonomy" id="108875"/>
    <lineage>
        <taxon>Eukaryota</taxon>
        <taxon>Viridiplantae</taxon>
        <taxon>Streptophyta</taxon>
        <taxon>Embryophyta</taxon>
        <taxon>Tracheophyta</taxon>
        <taxon>Spermatophyta</taxon>
        <taxon>Magnoliopsida</taxon>
        <taxon>eudicotyledons</taxon>
        <taxon>Gunneridae</taxon>
        <taxon>Pentapetalae</taxon>
        <taxon>rosids</taxon>
        <taxon>malvids</taxon>
        <taxon>Malvales</taxon>
        <taxon>Malvaceae</taxon>
        <taxon>Byttnerioideae</taxon>
        <taxon>Herrania</taxon>
    </lineage>
</organism>
<keyword evidence="6" id="KW-0677">Repeat</keyword>
<evidence type="ECO:0000256" key="2">
    <source>
        <dbReference type="ARBA" id="ARBA00009592"/>
    </source>
</evidence>
<evidence type="ECO:0000256" key="9">
    <source>
        <dbReference type="ARBA" id="ARBA00023170"/>
    </source>
</evidence>
<evidence type="ECO:0000256" key="6">
    <source>
        <dbReference type="ARBA" id="ARBA00022737"/>
    </source>
</evidence>
<dbReference type="Pfam" id="PF13855">
    <property type="entry name" value="LRR_8"/>
    <property type="match status" value="1"/>
</dbReference>
<dbReference type="FunFam" id="3.80.10.10:FF:000111">
    <property type="entry name" value="LRR receptor-like serine/threonine-protein kinase ERECTA"/>
    <property type="match status" value="1"/>
</dbReference>
<reference evidence="12" key="1">
    <citation type="submission" date="2025-08" db="UniProtKB">
        <authorList>
            <consortium name="RefSeq"/>
        </authorList>
    </citation>
    <scope>IDENTIFICATION</scope>
    <source>
        <tissue evidence="12">Leaf</tissue>
    </source>
</reference>
<dbReference type="PANTHER" id="PTHR27004">
    <property type="entry name" value="RECEPTOR-LIKE PROTEIN 12 ISOFORM X1"/>
    <property type="match status" value="1"/>
</dbReference>
<keyword evidence="9" id="KW-0675">Receptor</keyword>
<dbReference type="AlphaFoldDB" id="A0A6J1BBE0"/>
<dbReference type="RefSeq" id="XP_021296797.1">
    <property type="nucleotide sequence ID" value="XM_021441122.1"/>
</dbReference>
<name>A0A6J1BBE0_9ROSI</name>
<comment type="similarity">
    <text evidence="2">Belongs to the RLP family.</text>
</comment>
<evidence type="ECO:0000313" key="11">
    <source>
        <dbReference type="Proteomes" id="UP000504621"/>
    </source>
</evidence>
<dbReference type="Proteomes" id="UP000504621">
    <property type="component" value="Unplaced"/>
</dbReference>
<evidence type="ECO:0000256" key="3">
    <source>
        <dbReference type="ARBA" id="ARBA00022475"/>
    </source>
</evidence>
<dbReference type="PANTHER" id="PTHR27004:SF447">
    <property type="entry name" value="RECEPTOR LIKE PROTEIN 30-LIKE"/>
    <property type="match status" value="1"/>
</dbReference>
<keyword evidence="4" id="KW-0433">Leucine-rich repeat</keyword>
<dbReference type="Gene3D" id="3.80.10.10">
    <property type="entry name" value="Ribonuclease Inhibitor"/>
    <property type="match status" value="1"/>
</dbReference>
<dbReference type="SUPFAM" id="SSF52058">
    <property type="entry name" value="L domain-like"/>
    <property type="match status" value="1"/>
</dbReference>
<proteinExistence type="inferred from homology"/>
<dbReference type="PRINTS" id="PR00019">
    <property type="entry name" value="LEURICHRPT"/>
</dbReference>
<dbReference type="GO" id="GO:0005886">
    <property type="term" value="C:plasma membrane"/>
    <property type="evidence" value="ECO:0007669"/>
    <property type="project" value="UniProtKB-SubCell"/>
</dbReference>
<dbReference type="Pfam" id="PF00560">
    <property type="entry name" value="LRR_1"/>
    <property type="match status" value="2"/>
</dbReference>
<evidence type="ECO:0000256" key="8">
    <source>
        <dbReference type="ARBA" id="ARBA00023136"/>
    </source>
</evidence>
<evidence type="ECO:0000256" key="7">
    <source>
        <dbReference type="ARBA" id="ARBA00022989"/>
    </source>
</evidence>
<keyword evidence="8" id="KW-0472">Membrane</keyword>
<dbReference type="GeneID" id="110426042"/>
<protein>
    <submittedName>
        <fullName evidence="12">Receptor-like protein 12</fullName>
    </submittedName>
</protein>
<dbReference type="InterPro" id="IPR032675">
    <property type="entry name" value="LRR_dom_sf"/>
</dbReference>
<dbReference type="InterPro" id="IPR001611">
    <property type="entry name" value="Leu-rich_rpt"/>
</dbReference>
<comment type="subcellular location">
    <subcellularLocation>
        <location evidence="1">Cell membrane</location>
        <topology evidence="1">Single-pass type I membrane protein</topology>
    </subcellularLocation>
</comment>
<keyword evidence="3" id="KW-1003">Cell membrane</keyword>
<gene>
    <name evidence="12" type="primary">LOC110426042</name>
</gene>
<keyword evidence="10" id="KW-0325">Glycoprotein</keyword>